<evidence type="ECO:0000313" key="2">
    <source>
        <dbReference type="EMBL" id="CAB4339337.1"/>
    </source>
</evidence>
<sequence length="129" mass="14396">MQSDAQFSYNDRYGVRPANRWVAPAIVFGILGITWLTWAGLHHSNPNIRVSVISFTATTDREISLRYEVIRKDKNQPIVCTLVARDYDKNVVGQIEDEIAPGLSALQQITAIPTRSQAVNADVVACRIK</sequence>
<dbReference type="InterPro" id="IPR025443">
    <property type="entry name" value="DUF4307"/>
</dbReference>
<accession>A0A6J5ZE35</accession>
<evidence type="ECO:0000313" key="5">
    <source>
        <dbReference type="EMBL" id="CAB5146538.1"/>
    </source>
</evidence>
<reference evidence="2" key="1">
    <citation type="submission" date="2020-05" db="EMBL/GenBank/DDBJ databases">
        <authorList>
            <person name="Chiriac C."/>
            <person name="Salcher M."/>
            <person name="Ghai R."/>
            <person name="Kavagutti S V."/>
        </authorList>
    </citation>
    <scope>NUCLEOTIDE SEQUENCE</scope>
</reference>
<evidence type="ECO:0000313" key="4">
    <source>
        <dbReference type="EMBL" id="CAB4825153.1"/>
    </source>
</evidence>
<keyword evidence="1" id="KW-1133">Transmembrane helix</keyword>
<evidence type="ECO:0000313" key="3">
    <source>
        <dbReference type="EMBL" id="CAB4732535.1"/>
    </source>
</evidence>
<dbReference type="EMBL" id="CAEZYO010000026">
    <property type="protein sequence ID" value="CAB4732535.1"/>
    <property type="molecule type" value="Genomic_DNA"/>
</dbReference>
<feature type="transmembrane region" description="Helical" evidence="1">
    <location>
        <begin position="21"/>
        <end position="41"/>
    </location>
</feature>
<gene>
    <name evidence="3" type="ORF">UFOPK2731_00938</name>
    <name evidence="4" type="ORF">UFOPK3161_00838</name>
    <name evidence="2" type="ORF">UFOPK3962_00841</name>
    <name evidence="5" type="ORF">UFOPK4427_00820</name>
</gene>
<keyword evidence="1" id="KW-0472">Membrane</keyword>
<dbReference type="Pfam" id="PF14155">
    <property type="entry name" value="DUF4307"/>
    <property type="match status" value="1"/>
</dbReference>
<evidence type="ECO:0000256" key="1">
    <source>
        <dbReference type="SAM" id="Phobius"/>
    </source>
</evidence>
<dbReference type="EMBL" id="CAFBRY010000020">
    <property type="protein sequence ID" value="CAB5146538.1"/>
    <property type="molecule type" value="Genomic_DNA"/>
</dbReference>
<dbReference type="AlphaFoldDB" id="A0A6J5ZE35"/>
<protein>
    <submittedName>
        <fullName evidence="2">Unannotated protein</fullName>
    </submittedName>
</protein>
<dbReference type="EMBL" id="CAESAH010000021">
    <property type="protein sequence ID" value="CAB4339337.1"/>
    <property type="molecule type" value="Genomic_DNA"/>
</dbReference>
<organism evidence="2">
    <name type="scientific">freshwater metagenome</name>
    <dbReference type="NCBI Taxonomy" id="449393"/>
    <lineage>
        <taxon>unclassified sequences</taxon>
        <taxon>metagenomes</taxon>
        <taxon>ecological metagenomes</taxon>
    </lineage>
</organism>
<proteinExistence type="predicted"/>
<keyword evidence="1" id="KW-0812">Transmembrane</keyword>
<dbReference type="EMBL" id="CAFABC010000019">
    <property type="protein sequence ID" value="CAB4825153.1"/>
    <property type="molecule type" value="Genomic_DNA"/>
</dbReference>
<name>A0A6J5ZE35_9ZZZZ</name>